<feature type="region of interest" description="Disordered" evidence="1">
    <location>
        <begin position="148"/>
        <end position="173"/>
    </location>
</feature>
<dbReference type="Gene3D" id="6.20.150.10">
    <property type="match status" value="1"/>
</dbReference>
<reference evidence="2 3" key="1">
    <citation type="journal article" date="2016" name="Appl. Environ. Microbiol.">
        <title>Lack of Overt Genome Reduction in the Bryostatin-Producing Bryozoan Symbiont "Candidatus Endobugula sertula".</title>
        <authorList>
            <person name="Miller I.J."/>
            <person name="Vanee N."/>
            <person name="Fong S.S."/>
            <person name="Lim-Fong G.E."/>
            <person name="Kwan J.C."/>
        </authorList>
    </citation>
    <scope>NUCLEOTIDE SEQUENCE [LARGE SCALE GENOMIC DNA]</scope>
    <source>
        <strain evidence="2">AB1-4</strain>
    </source>
</reference>
<evidence type="ECO:0000313" key="3">
    <source>
        <dbReference type="Proteomes" id="UP000242502"/>
    </source>
</evidence>
<dbReference type="STRING" id="62101.AB835_04655"/>
<dbReference type="Gene3D" id="2.40.50.230">
    <property type="entry name" value="Gp5 N-terminal domain"/>
    <property type="match status" value="1"/>
</dbReference>
<name>A0A1D2QRL0_9GAMM</name>
<proteinExistence type="predicted"/>
<sequence>MLAMTERDNQTLIYTGTIAEVKAEGDKSLAIVDVLGRKTDWLPVLQQANSFKKHYTPIRVGEQVSIFINRFVIRGIFNLDCKEPDGANSHTEITEYEDGTRVEYNTQEKVLPVNAVGMINVFAQTANIFAATGDVIIDGVSLVHHTHKQNAGDHHGGGVDCNPPNKANNQGDE</sequence>
<dbReference type="InterPro" id="IPR037026">
    <property type="entry name" value="Vgr_OB-fold_dom_sf"/>
</dbReference>
<dbReference type="Proteomes" id="UP000242502">
    <property type="component" value="Unassembled WGS sequence"/>
</dbReference>
<protein>
    <recommendedName>
        <fullName evidence="4">Gp5/Type VI secretion system Vgr protein OB-fold domain-containing protein</fullName>
    </recommendedName>
</protein>
<evidence type="ECO:0008006" key="4">
    <source>
        <dbReference type="Google" id="ProtNLM"/>
    </source>
</evidence>
<evidence type="ECO:0000313" key="2">
    <source>
        <dbReference type="EMBL" id="ODS24173.1"/>
    </source>
</evidence>
<evidence type="ECO:0000256" key="1">
    <source>
        <dbReference type="SAM" id="MobiDB-lite"/>
    </source>
</evidence>
<organism evidence="2 3">
    <name type="scientific">Candidatus Endobugula sertula</name>
    <name type="common">Bugula neritina bacterial symbiont</name>
    <dbReference type="NCBI Taxonomy" id="62101"/>
    <lineage>
        <taxon>Bacteria</taxon>
        <taxon>Pseudomonadati</taxon>
        <taxon>Pseudomonadota</taxon>
        <taxon>Gammaproteobacteria</taxon>
        <taxon>Cellvibrionales</taxon>
        <taxon>Cellvibrionaceae</taxon>
        <taxon>Candidatus Endobugula</taxon>
    </lineage>
</organism>
<gene>
    <name evidence="2" type="ORF">AB835_04655</name>
</gene>
<dbReference type="AlphaFoldDB" id="A0A1D2QRL0"/>
<accession>A0A1D2QRL0</accession>
<dbReference type="EMBL" id="MDLC01000012">
    <property type="protein sequence ID" value="ODS24173.1"/>
    <property type="molecule type" value="Genomic_DNA"/>
</dbReference>
<comment type="caution">
    <text evidence="2">The sequence shown here is derived from an EMBL/GenBank/DDBJ whole genome shotgun (WGS) entry which is preliminary data.</text>
</comment>